<feature type="domain" description="Enoyl reductase (ER)" evidence="3">
    <location>
        <begin position="21"/>
        <end position="260"/>
    </location>
</feature>
<dbReference type="Gene3D" id="3.40.50.720">
    <property type="entry name" value="NAD(P)-binding Rossmann-like Domain"/>
    <property type="match status" value="1"/>
</dbReference>
<proteinExistence type="evidence at transcript level"/>
<dbReference type="InterPro" id="IPR020843">
    <property type="entry name" value="ER"/>
</dbReference>
<dbReference type="PANTHER" id="PTHR48106:SF18">
    <property type="entry name" value="QUINONE OXIDOREDUCTASE PIG3"/>
    <property type="match status" value="1"/>
</dbReference>
<evidence type="ECO:0000256" key="1">
    <source>
        <dbReference type="ARBA" id="ARBA00022857"/>
    </source>
</evidence>
<dbReference type="InterPro" id="IPR013149">
    <property type="entry name" value="ADH-like_C"/>
</dbReference>
<keyword evidence="1" id="KW-0521">NADP</keyword>
<keyword evidence="2" id="KW-0560">Oxidoreductase</keyword>
<dbReference type="Gene3D" id="3.90.180.10">
    <property type="entry name" value="Medium-chain alcohol dehydrogenases, catalytic domain"/>
    <property type="match status" value="1"/>
</dbReference>
<dbReference type="Pfam" id="PF08240">
    <property type="entry name" value="ADH_N"/>
    <property type="match status" value="1"/>
</dbReference>
<evidence type="ECO:0000259" key="3">
    <source>
        <dbReference type="SMART" id="SM00829"/>
    </source>
</evidence>
<organism evidence="4">
    <name type="scientific">Nephromyces sp. MMRI</name>
    <dbReference type="NCBI Taxonomy" id="2496275"/>
    <lineage>
        <taxon>Eukaryota</taxon>
        <taxon>Sar</taxon>
        <taxon>Alveolata</taxon>
        <taxon>Apicomplexa</taxon>
        <taxon>Aconoidasida</taxon>
        <taxon>Nephromycida</taxon>
        <taxon>Nephromyces</taxon>
    </lineage>
</organism>
<dbReference type="InterPro" id="IPR036291">
    <property type="entry name" value="NAD(P)-bd_dom_sf"/>
</dbReference>
<sequence>MNKITKKVSDKMKSVLLKAHGGVEQLYLGEIPMCQLNHPSEVLIQTVSIGVNRMDLLQREGKYPVPQGESNILGVEVSGYIHESKSKLFSKGDRVMALVSGGAYSEFIVAPDTLCMKIPTGLSFEQAASIPENWITAYQLLHFIAKIKKGDKVLIHAAASGVGCAAIQLCKIAGASDIIVTSRSQHKLEVCKSLGATTCLLIDDEIDFSQKILNYTNAIGVDVILDPIGSSYFNQNIECCAKDARLFFLKQKLNFCQLFF</sequence>
<dbReference type="EMBL" id="MK266028">
    <property type="protein sequence ID" value="AZL94517.1"/>
    <property type="molecule type" value="mRNA"/>
</dbReference>
<reference evidence="4" key="1">
    <citation type="journal article" date="2018" name="Genome Biol. Evol.">
        <title>Nephromyces encodes a urate metabolism pathway and predicted peroxisomes, demonstrating these are not ancient losses of apicomplexans.</title>
        <authorList>
            <person name="Paight C."/>
            <person name="Slamovits C.H."/>
            <person name="Saffo M.B."/>
            <person name="Lane C.E."/>
        </authorList>
    </citation>
    <scope>NUCLEOTIDE SEQUENCE</scope>
    <source>
        <strain evidence="4">Neph259</strain>
    </source>
</reference>
<dbReference type="SUPFAM" id="SSF50129">
    <property type="entry name" value="GroES-like"/>
    <property type="match status" value="1"/>
</dbReference>
<accession>A0A3S8V364</accession>
<dbReference type="GO" id="GO:0070402">
    <property type="term" value="F:NADPH binding"/>
    <property type="evidence" value="ECO:0007669"/>
    <property type="project" value="TreeGrafter"/>
</dbReference>
<name>A0A3S8V364_9APIC</name>
<evidence type="ECO:0000256" key="2">
    <source>
        <dbReference type="ARBA" id="ARBA00023002"/>
    </source>
</evidence>
<dbReference type="SUPFAM" id="SSF51735">
    <property type="entry name" value="NAD(P)-binding Rossmann-fold domains"/>
    <property type="match status" value="1"/>
</dbReference>
<dbReference type="InterPro" id="IPR013154">
    <property type="entry name" value="ADH-like_N"/>
</dbReference>
<dbReference type="Pfam" id="PF00107">
    <property type="entry name" value="ADH_zinc_N"/>
    <property type="match status" value="1"/>
</dbReference>
<dbReference type="PANTHER" id="PTHR48106">
    <property type="entry name" value="QUINONE OXIDOREDUCTASE PIG3-RELATED"/>
    <property type="match status" value="1"/>
</dbReference>
<protein>
    <submittedName>
        <fullName evidence="4">Zinc binding alcohol dehydrogenase domain containing 2</fullName>
    </submittedName>
</protein>
<dbReference type="GO" id="GO:0016651">
    <property type="term" value="F:oxidoreductase activity, acting on NAD(P)H"/>
    <property type="evidence" value="ECO:0007669"/>
    <property type="project" value="TreeGrafter"/>
</dbReference>
<dbReference type="InterPro" id="IPR011032">
    <property type="entry name" value="GroES-like_sf"/>
</dbReference>
<evidence type="ECO:0000313" key="4">
    <source>
        <dbReference type="EMBL" id="AZL94517.1"/>
    </source>
</evidence>
<dbReference type="AlphaFoldDB" id="A0A3S8V364"/>
<dbReference type="SMART" id="SM00829">
    <property type="entry name" value="PKS_ER"/>
    <property type="match status" value="1"/>
</dbReference>